<comment type="similarity">
    <text evidence="1">Belongs to the LysR transcriptional regulatory family.</text>
</comment>
<dbReference type="Proteomes" id="UP000541033">
    <property type="component" value="Unassembled WGS sequence"/>
</dbReference>
<evidence type="ECO:0000256" key="2">
    <source>
        <dbReference type="ARBA" id="ARBA00023015"/>
    </source>
</evidence>
<dbReference type="GO" id="GO:0003677">
    <property type="term" value="F:DNA binding"/>
    <property type="evidence" value="ECO:0007669"/>
    <property type="project" value="UniProtKB-KW"/>
</dbReference>
<evidence type="ECO:0000256" key="4">
    <source>
        <dbReference type="ARBA" id="ARBA00023163"/>
    </source>
</evidence>
<keyword evidence="8" id="KW-1185">Reference proteome</keyword>
<protein>
    <submittedName>
        <fullName evidence="7">DNA-binding transcriptional LysR family regulator</fullName>
    </submittedName>
</protein>
<feature type="region of interest" description="Disordered" evidence="5">
    <location>
        <begin position="226"/>
        <end position="280"/>
    </location>
</feature>
<feature type="domain" description="LysR substrate-binding" evidence="6">
    <location>
        <begin position="55"/>
        <end position="230"/>
    </location>
</feature>
<feature type="compositionally biased region" description="Basic residues" evidence="5">
    <location>
        <begin position="249"/>
        <end position="262"/>
    </location>
</feature>
<evidence type="ECO:0000313" key="7">
    <source>
        <dbReference type="EMBL" id="NIH54306.1"/>
    </source>
</evidence>
<dbReference type="AlphaFoldDB" id="A0A7X5TT71"/>
<evidence type="ECO:0000259" key="6">
    <source>
        <dbReference type="Pfam" id="PF03466"/>
    </source>
</evidence>
<dbReference type="PANTHER" id="PTHR30346">
    <property type="entry name" value="TRANSCRIPTIONAL DUAL REGULATOR HCAR-RELATED"/>
    <property type="match status" value="1"/>
</dbReference>
<evidence type="ECO:0000313" key="8">
    <source>
        <dbReference type="Proteomes" id="UP000541033"/>
    </source>
</evidence>
<dbReference type="GO" id="GO:0032993">
    <property type="term" value="C:protein-DNA complex"/>
    <property type="evidence" value="ECO:0007669"/>
    <property type="project" value="TreeGrafter"/>
</dbReference>
<comment type="caution">
    <text evidence="7">The sequence shown here is derived from an EMBL/GenBank/DDBJ whole genome shotgun (WGS) entry which is preliminary data.</text>
</comment>
<dbReference type="RefSeq" id="WP_167150697.1">
    <property type="nucleotide sequence ID" value="NZ_JAAMOX010000002.1"/>
</dbReference>
<dbReference type="SUPFAM" id="SSF53850">
    <property type="entry name" value="Periplasmic binding protein-like II"/>
    <property type="match status" value="1"/>
</dbReference>
<dbReference type="GO" id="GO:0003700">
    <property type="term" value="F:DNA-binding transcription factor activity"/>
    <property type="evidence" value="ECO:0007669"/>
    <property type="project" value="TreeGrafter"/>
</dbReference>
<organism evidence="7 8">
    <name type="scientific">Lysinibacter cavernae</name>
    <dbReference type="NCBI Taxonomy" id="1640652"/>
    <lineage>
        <taxon>Bacteria</taxon>
        <taxon>Bacillati</taxon>
        <taxon>Actinomycetota</taxon>
        <taxon>Actinomycetes</taxon>
        <taxon>Micrococcales</taxon>
        <taxon>Microbacteriaceae</taxon>
        <taxon>Lysinibacter</taxon>
    </lineage>
</organism>
<gene>
    <name evidence="7" type="ORF">FHX76_002202</name>
</gene>
<dbReference type="PANTHER" id="PTHR30346:SF0">
    <property type="entry name" value="HCA OPERON TRANSCRIPTIONAL ACTIVATOR HCAR"/>
    <property type="match status" value="1"/>
</dbReference>
<proteinExistence type="inferred from homology"/>
<keyword evidence="4" id="KW-0804">Transcription</keyword>
<dbReference type="EMBL" id="JAAMOX010000002">
    <property type="protein sequence ID" value="NIH54306.1"/>
    <property type="molecule type" value="Genomic_DNA"/>
</dbReference>
<accession>A0A7X5TT71</accession>
<dbReference type="InterPro" id="IPR005119">
    <property type="entry name" value="LysR_subst-bd"/>
</dbReference>
<evidence type="ECO:0000256" key="5">
    <source>
        <dbReference type="SAM" id="MobiDB-lite"/>
    </source>
</evidence>
<keyword evidence="3 7" id="KW-0238">DNA-binding</keyword>
<dbReference type="Pfam" id="PF03466">
    <property type="entry name" value="LysR_substrate"/>
    <property type="match status" value="1"/>
</dbReference>
<evidence type="ECO:0000256" key="3">
    <source>
        <dbReference type="ARBA" id="ARBA00023125"/>
    </source>
</evidence>
<sequence length="280" mass="30522">MTQSEPQHNDELADTESQTGSDAELDYETDLTEAGPDVPEPVLIVAFARGVVPTKWFRLWQQRFPESRLGSFRTDSTDQVAALADGRAGMSIIRFPVDTAGLNVIPLYTEIPVVVAPKDHEISALDSVDVADLDGLPLLPNADALPSWPEASVTLANGEYGPRTIEDVIELVAAGLGLVIVPQSIARLHARKDLIYRPLTAGEETRVGLAWREDDESPEIEDFIGIVRGRTAKSSRGTRAPEEKQPTAPKKRTPPPAKKKPGPRPFGTSRRPGGKKGRRR</sequence>
<evidence type="ECO:0000256" key="1">
    <source>
        <dbReference type="ARBA" id="ARBA00009437"/>
    </source>
</evidence>
<name>A0A7X5TT71_9MICO</name>
<feature type="region of interest" description="Disordered" evidence="5">
    <location>
        <begin position="1"/>
        <end position="27"/>
    </location>
</feature>
<reference evidence="7 8" key="1">
    <citation type="submission" date="2020-02" db="EMBL/GenBank/DDBJ databases">
        <title>Sequencing the genomes of 1000 actinobacteria strains.</title>
        <authorList>
            <person name="Klenk H.-P."/>
        </authorList>
    </citation>
    <scope>NUCLEOTIDE SEQUENCE [LARGE SCALE GENOMIC DNA]</scope>
    <source>
        <strain evidence="7 8">DSM 27960</strain>
    </source>
</reference>
<dbReference type="Gene3D" id="3.40.190.10">
    <property type="entry name" value="Periplasmic binding protein-like II"/>
    <property type="match status" value="2"/>
</dbReference>
<keyword evidence="2" id="KW-0805">Transcription regulation</keyword>
<dbReference type="CDD" id="cd08414">
    <property type="entry name" value="PBP2_LTTR_aromatics_like"/>
    <property type="match status" value="1"/>
</dbReference>